<gene>
    <name evidence="11" type="ORF">EBB06_09635</name>
</gene>
<evidence type="ECO:0000256" key="4">
    <source>
        <dbReference type="ARBA" id="ARBA00022989"/>
    </source>
</evidence>
<dbReference type="Pfam" id="PF02743">
    <property type="entry name" value="dCache_1"/>
    <property type="match status" value="1"/>
</dbReference>
<dbReference type="CDD" id="cd00130">
    <property type="entry name" value="PAS"/>
    <property type="match status" value="2"/>
</dbReference>
<dbReference type="InterPro" id="IPR000014">
    <property type="entry name" value="PAS"/>
</dbReference>
<dbReference type="SMART" id="SM00091">
    <property type="entry name" value="PAS"/>
    <property type="match status" value="2"/>
</dbReference>
<dbReference type="CDD" id="cd12914">
    <property type="entry name" value="PDC1_DGC_like"/>
    <property type="match status" value="1"/>
</dbReference>
<dbReference type="PANTHER" id="PTHR44757:SF4">
    <property type="entry name" value="DIGUANYLATE CYCLASE DGCE-RELATED"/>
    <property type="match status" value="1"/>
</dbReference>
<evidence type="ECO:0000256" key="5">
    <source>
        <dbReference type="ARBA" id="ARBA00023136"/>
    </source>
</evidence>
<dbReference type="Gene3D" id="3.30.450.20">
    <property type="entry name" value="PAS domain"/>
    <property type="match status" value="3"/>
</dbReference>
<dbReference type="Gene3D" id="3.30.70.270">
    <property type="match status" value="1"/>
</dbReference>
<dbReference type="Gene3D" id="6.10.340.10">
    <property type="match status" value="1"/>
</dbReference>
<evidence type="ECO:0000256" key="2">
    <source>
        <dbReference type="ARBA" id="ARBA00022475"/>
    </source>
</evidence>
<evidence type="ECO:0000256" key="6">
    <source>
        <dbReference type="SAM" id="MobiDB-lite"/>
    </source>
</evidence>
<dbReference type="Proteomes" id="UP000290682">
    <property type="component" value="Unassembled WGS sequence"/>
</dbReference>
<evidence type="ECO:0000256" key="7">
    <source>
        <dbReference type="SAM" id="Phobius"/>
    </source>
</evidence>
<dbReference type="CDD" id="cd18774">
    <property type="entry name" value="PDC2_HK_sensor"/>
    <property type="match status" value="1"/>
</dbReference>
<comment type="caution">
    <text evidence="11">The sequence shown here is derived from an EMBL/GenBank/DDBJ whole genome shotgun (WGS) entry which is preliminary data.</text>
</comment>
<proteinExistence type="predicted"/>
<dbReference type="InterPro" id="IPR033479">
    <property type="entry name" value="dCache_1"/>
</dbReference>
<evidence type="ECO:0000259" key="9">
    <source>
        <dbReference type="PROSITE" id="PS50885"/>
    </source>
</evidence>
<dbReference type="Pfam" id="PF13426">
    <property type="entry name" value="PAS_9"/>
    <property type="match status" value="1"/>
</dbReference>
<dbReference type="InterPro" id="IPR003660">
    <property type="entry name" value="HAMP_dom"/>
</dbReference>
<dbReference type="PANTHER" id="PTHR44757">
    <property type="entry name" value="DIGUANYLATE CYCLASE DGCP"/>
    <property type="match status" value="1"/>
</dbReference>
<evidence type="ECO:0000259" key="10">
    <source>
        <dbReference type="PROSITE" id="PS50887"/>
    </source>
</evidence>
<dbReference type="InterPro" id="IPR035965">
    <property type="entry name" value="PAS-like_dom_sf"/>
</dbReference>
<dbReference type="SUPFAM" id="SSF55073">
    <property type="entry name" value="Nucleotide cyclase"/>
    <property type="match status" value="1"/>
</dbReference>
<dbReference type="PROSITE" id="PS50887">
    <property type="entry name" value="GGDEF"/>
    <property type="match status" value="1"/>
</dbReference>
<dbReference type="InterPro" id="IPR043128">
    <property type="entry name" value="Rev_trsase/Diguanyl_cyclase"/>
</dbReference>
<dbReference type="PROSITE" id="PS50112">
    <property type="entry name" value="PAS"/>
    <property type="match status" value="1"/>
</dbReference>
<feature type="compositionally biased region" description="Gly residues" evidence="6">
    <location>
        <begin position="1"/>
        <end position="11"/>
    </location>
</feature>
<comment type="subcellular location">
    <subcellularLocation>
        <location evidence="1">Cell membrane</location>
        <topology evidence="1">Multi-pass membrane protein</topology>
    </subcellularLocation>
</comment>
<dbReference type="Pfam" id="PF00990">
    <property type="entry name" value="GGDEF"/>
    <property type="match status" value="1"/>
</dbReference>
<dbReference type="SUPFAM" id="SSF55785">
    <property type="entry name" value="PYP-like sensor domain (PAS domain)"/>
    <property type="match status" value="2"/>
</dbReference>
<keyword evidence="12" id="KW-1185">Reference proteome</keyword>
<name>A0ABY0FC22_9NEIS</name>
<dbReference type="NCBIfam" id="TIGR00229">
    <property type="entry name" value="sensory_box"/>
    <property type="match status" value="1"/>
</dbReference>
<dbReference type="EMBL" id="REGR01000008">
    <property type="protein sequence ID" value="RXZ43614.1"/>
    <property type="molecule type" value="Genomic_DNA"/>
</dbReference>
<dbReference type="InterPro" id="IPR052155">
    <property type="entry name" value="Biofilm_reg_signaling"/>
</dbReference>
<keyword evidence="5 7" id="KW-0472">Membrane</keyword>
<evidence type="ECO:0000256" key="3">
    <source>
        <dbReference type="ARBA" id="ARBA00022692"/>
    </source>
</evidence>
<feature type="domain" description="GGDEF" evidence="10">
    <location>
        <begin position="674"/>
        <end position="808"/>
    </location>
</feature>
<feature type="transmembrane region" description="Helical" evidence="7">
    <location>
        <begin position="318"/>
        <end position="338"/>
    </location>
</feature>
<reference evidence="11 12" key="1">
    <citation type="submission" date="2018-10" db="EMBL/GenBank/DDBJ databases">
        <title>Draft genome of Fastidiocella sp. strain 375T, a bacterium isolated from a karstic cave dripping water.</title>
        <authorList>
            <person name="Coelho C."/>
            <person name="Verissimo A."/>
            <person name="Tiago I."/>
        </authorList>
    </citation>
    <scope>NUCLEOTIDE SEQUENCE [LARGE SCALE GENOMIC DNA]</scope>
    <source>
        <strain evidence="11 12">CAVE-375</strain>
    </source>
</reference>
<keyword evidence="3 7" id="KW-0812">Transmembrane</keyword>
<evidence type="ECO:0000313" key="12">
    <source>
        <dbReference type="Proteomes" id="UP000290682"/>
    </source>
</evidence>
<evidence type="ECO:0000313" key="11">
    <source>
        <dbReference type="EMBL" id="RXZ43614.1"/>
    </source>
</evidence>
<keyword evidence="4 7" id="KW-1133">Transmembrane helix</keyword>
<protein>
    <submittedName>
        <fullName evidence="11">Diguanylate cyclase</fullName>
    </submittedName>
</protein>
<feature type="domain" description="PAS" evidence="8">
    <location>
        <begin position="396"/>
        <end position="466"/>
    </location>
</feature>
<sequence>MTPQQQGGGQDGSPSFTRGSRVSKPFARAGAARGQLKTRITLLLLLAGLALLAVQGGLFYREATAELRAQLNDYLTTQVGAVVTDLDDRLAQRSQLLEAAAKSVGVDADTLPAEAPRLAARFAHLNALFDSVVIVDADGRIVGDAPPLPGRVGLNVQFREYFQRSLRTLKPVLSEPFRARTSGNRSLVALTAPLLDEEGRFAGMLVGTIDLFSPEFFGDFLHFKVGHSGYLTVSSVRSRTTLFHPDASRIMQPVAQPDENPLMQRALAGWQGVAESRHGRGGARALYAYRPLSSANWVVGAVLPADEAYAPIARLTRVLLVSGGLVGAVLIALAWLVLRRLLRPLDTLREQVEALHEGRYTGPLSPGGGTELQAVADAVSGVFAERQAAEAALADREAFFRTLNETSPLGVLVVSAGGEIAYCNQAAHHLLSHDGTPPLGRSWFELVAVDERDEVASMWSAAVAMGAPVRFSCALEAEPAPLLTLRFQAMPGDGPARYVGVLLDISAEEAARQALSMERERALAILESIREAVVLTNHLGEVEYLNPPALAMLDQRPFELSGRPFNRVARFVDCASGHPLNIGTLSIDGGARQVDLVRDDGTRFAVEVTVSRVGGAQGFEDYRVVVIQDDAPRREREATHRWEALHDPLTRLCNRRGFHQALSVLLADEMRRGGEHAVVMLDLDHFKAVNDGGGHLLGDALLQEVAKLIALSLRASDVVARLGGDEFALLLYDCPLAVAERLLSDLLSALGNYRLEGPDGQLYRISASIGYTRVKPDDQIPADPMARADVRCYAAKHGGRNRLVMSGD</sequence>
<feature type="domain" description="HAMP" evidence="9">
    <location>
        <begin position="339"/>
        <end position="391"/>
    </location>
</feature>
<dbReference type="NCBIfam" id="TIGR00254">
    <property type="entry name" value="GGDEF"/>
    <property type="match status" value="1"/>
</dbReference>
<dbReference type="SMART" id="SM00267">
    <property type="entry name" value="GGDEF"/>
    <property type="match status" value="1"/>
</dbReference>
<dbReference type="InterPro" id="IPR013656">
    <property type="entry name" value="PAS_4"/>
</dbReference>
<feature type="transmembrane region" description="Helical" evidence="7">
    <location>
        <begin position="40"/>
        <end position="60"/>
    </location>
</feature>
<dbReference type="PROSITE" id="PS50885">
    <property type="entry name" value="HAMP"/>
    <property type="match status" value="1"/>
</dbReference>
<evidence type="ECO:0000259" key="8">
    <source>
        <dbReference type="PROSITE" id="PS50112"/>
    </source>
</evidence>
<evidence type="ECO:0000256" key="1">
    <source>
        <dbReference type="ARBA" id="ARBA00004651"/>
    </source>
</evidence>
<dbReference type="CDD" id="cd01949">
    <property type="entry name" value="GGDEF"/>
    <property type="match status" value="1"/>
</dbReference>
<dbReference type="InterPro" id="IPR000160">
    <property type="entry name" value="GGDEF_dom"/>
</dbReference>
<organism evidence="11 12">
    <name type="scientific">Crenobacter cavernae</name>
    <dbReference type="NCBI Taxonomy" id="2290923"/>
    <lineage>
        <taxon>Bacteria</taxon>
        <taxon>Pseudomonadati</taxon>
        <taxon>Pseudomonadota</taxon>
        <taxon>Betaproteobacteria</taxon>
        <taxon>Neisseriales</taxon>
        <taxon>Neisseriaceae</taxon>
        <taxon>Crenobacter</taxon>
    </lineage>
</organism>
<keyword evidence="2" id="KW-1003">Cell membrane</keyword>
<dbReference type="InterPro" id="IPR029787">
    <property type="entry name" value="Nucleotide_cyclase"/>
</dbReference>
<feature type="region of interest" description="Disordered" evidence="6">
    <location>
        <begin position="1"/>
        <end position="21"/>
    </location>
</feature>
<accession>A0ABY0FC22</accession>
<dbReference type="Pfam" id="PF08448">
    <property type="entry name" value="PAS_4"/>
    <property type="match status" value="1"/>
</dbReference>